<accession>A0A1I6ELF8</accession>
<reference evidence="3 4" key="1">
    <citation type="submission" date="2016-10" db="EMBL/GenBank/DDBJ databases">
        <authorList>
            <person name="de Groot N.N."/>
        </authorList>
    </citation>
    <scope>NUCLEOTIDE SEQUENCE [LARGE SCALE GENOMIC DNA]</scope>
    <source>
        <strain evidence="4">KMM 9023,NRIC 0796,JCM 17311,KCTC 23692</strain>
    </source>
</reference>
<dbReference type="Proteomes" id="UP000199302">
    <property type="component" value="Unassembled WGS sequence"/>
</dbReference>
<dbReference type="RefSeq" id="WP_092082278.1">
    <property type="nucleotide sequence ID" value="NZ_FOYI01000014.1"/>
</dbReference>
<proteinExistence type="inferred from homology"/>
<dbReference type="Gene3D" id="3.40.50.720">
    <property type="entry name" value="NAD(P)-binding Rossmann-like Domain"/>
    <property type="match status" value="1"/>
</dbReference>
<dbReference type="InterPro" id="IPR036291">
    <property type="entry name" value="NAD(P)-bd_dom_sf"/>
</dbReference>
<dbReference type="PANTHER" id="PTHR43157">
    <property type="entry name" value="PHOSPHATIDYLINOSITOL-GLYCAN BIOSYNTHESIS CLASS F PROTEIN-RELATED"/>
    <property type="match status" value="1"/>
</dbReference>
<dbReference type="GO" id="GO:0016491">
    <property type="term" value="F:oxidoreductase activity"/>
    <property type="evidence" value="ECO:0007669"/>
    <property type="project" value="UniProtKB-KW"/>
</dbReference>
<comment type="similarity">
    <text evidence="2">Belongs to the short-chain dehydrogenases/reductases (SDR) family.</text>
</comment>
<dbReference type="PROSITE" id="PS00061">
    <property type="entry name" value="ADH_SHORT"/>
    <property type="match status" value="1"/>
</dbReference>
<dbReference type="OrthoDB" id="9785826at2"/>
<sequence>MSKTILITGATDGIGLLTAKTLAADGHNVLLHGRSAEKLAAAAKAVGGAPETFRADLSDLGAVAALADEIRARHERIDVLINNAGVLKAPKTRTEAGLDLRFVVNSLAPWVLTQRLLPILPKEGRVVNLSSAAQAPVEVAALRGARKLDDMGAYAQSKLAITIWTLELARSRPEGPVFVAVNPGSLLASKMVKEGFGVAGNDLEIGADILRRAALSDEFASASGRYFDNDSGRFARPHSAAGDPDHAAEVMDAIRDLTGLGDKPEDML</sequence>
<dbReference type="SUPFAM" id="SSF51735">
    <property type="entry name" value="NAD(P)-binding Rossmann-fold domains"/>
    <property type="match status" value="1"/>
</dbReference>
<name>A0A1I6ELF8_9RHOB</name>
<dbReference type="PANTHER" id="PTHR43157:SF31">
    <property type="entry name" value="PHOSPHATIDYLINOSITOL-GLYCAN BIOSYNTHESIS CLASS F PROTEIN"/>
    <property type="match status" value="1"/>
</dbReference>
<evidence type="ECO:0000256" key="2">
    <source>
        <dbReference type="RuleBase" id="RU000363"/>
    </source>
</evidence>
<dbReference type="STRING" id="871652.SAMN04515673_11439"/>
<dbReference type="PRINTS" id="PR00081">
    <property type="entry name" value="GDHRDH"/>
</dbReference>
<keyword evidence="4" id="KW-1185">Reference proteome</keyword>
<dbReference type="EMBL" id="FOYI01000014">
    <property type="protein sequence ID" value="SFR18604.1"/>
    <property type="molecule type" value="Genomic_DNA"/>
</dbReference>
<evidence type="ECO:0000313" key="3">
    <source>
        <dbReference type="EMBL" id="SFR18604.1"/>
    </source>
</evidence>
<organism evidence="3 4">
    <name type="scientific">Poseidonocella sedimentorum</name>
    <dbReference type="NCBI Taxonomy" id="871652"/>
    <lineage>
        <taxon>Bacteria</taxon>
        <taxon>Pseudomonadati</taxon>
        <taxon>Pseudomonadota</taxon>
        <taxon>Alphaproteobacteria</taxon>
        <taxon>Rhodobacterales</taxon>
        <taxon>Roseobacteraceae</taxon>
        <taxon>Poseidonocella</taxon>
    </lineage>
</organism>
<protein>
    <submittedName>
        <fullName evidence="3">Short-chain dehydrogenase</fullName>
    </submittedName>
</protein>
<dbReference type="PRINTS" id="PR00080">
    <property type="entry name" value="SDRFAMILY"/>
</dbReference>
<gene>
    <name evidence="3" type="ORF">SAMN04515673_11439</name>
</gene>
<dbReference type="InterPro" id="IPR020904">
    <property type="entry name" value="Sc_DH/Rdtase_CS"/>
</dbReference>
<keyword evidence="1" id="KW-0560">Oxidoreductase</keyword>
<evidence type="ECO:0000313" key="4">
    <source>
        <dbReference type="Proteomes" id="UP000199302"/>
    </source>
</evidence>
<evidence type="ECO:0000256" key="1">
    <source>
        <dbReference type="ARBA" id="ARBA00023002"/>
    </source>
</evidence>
<dbReference type="AlphaFoldDB" id="A0A1I6ELF8"/>
<dbReference type="InterPro" id="IPR002347">
    <property type="entry name" value="SDR_fam"/>
</dbReference>
<dbReference type="Pfam" id="PF00106">
    <property type="entry name" value="adh_short"/>
    <property type="match status" value="1"/>
</dbReference>